<evidence type="ECO:0000313" key="2">
    <source>
        <dbReference type="EMBL" id="SJZ35740.1"/>
    </source>
</evidence>
<dbReference type="OrthoDB" id="9774724at2"/>
<sequence length="435" mass="50476">MDKILIKEVIKNSIAEEVGIVAGDFLISVNYSSIHDIVEYKYLITDEHLLLQIEKKNGDIWEVEIEKDYDEDLGLIFENAIIDKAKGCKNKCIFCFIDQLPRGLRNTLYFKDDDTRLSFLQGNYVTLTNLKKEEIERIIKYKISPINISVHTTNPDLRRKMLNNKNAGKIMDLISRFSKAKLTMNVQIVLCPDINDREELDKTLEDLLKFYPSIKSVTIVPVGITKYRQNLYPIREFTKKEAQIVLRQIKDIQNKMLKKYNTHFVFPGDEFFIKAEENFPEVDYYEGFGQLENGVGMISLFCSQFKDTINNFSQEPNPKEFSIVTGKLAFPFIKELMESLMKKWKQLNIHVHGIENEFFGEKITVSGLITGQDIIKQLKRKKLGEFILIPQSMLKAEDIIFLDDVTIDDIAHKLSVPVYPVKVDGKELIKKIFMM</sequence>
<dbReference type="SUPFAM" id="SSF102114">
    <property type="entry name" value="Radical SAM enzymes"/>
    <property type="match status" value="1"/>
</dbReference>
<keyword evidence="3" id="KW-1185">Reference proteome</keyword>
<dbReference type="Gene3D" id="2.30.42.10">
    <property type="match status" value="1"/>
</dbReference>
<evidence type="ECO:0000259" key="1">
    <source>
        <dbReference type="SMART" id="SM00729"/>
    </source>
</evidence>
<protein>
    <submittedName>
        <fullName evidence="2">Putative radical SAM enzyme, TIGR03279 family</fullName>
    </submittedName>
</protein>
<gene>
    <name evidence="2" type="ORF">SAMN02745973_00252</name>
</gene>
<dbReference type="InterPro" id="IPR058240">
    <property type="entry name" value="rSAM_sf"/>
</dbReference>
<dbReference type="Gene3D" id="3.20.20.70">
    <property type="entry name" value="Aldolase class I"/>
    <property type="match status" value="1"/>
</dbReference>
<dbReference type="InterPro" id="IPR013785">
    <property type="entry name" value="Aldolase_TIM"/>
</dbReference>
<name>A0A1T4JZY5_9FIRM</name>
<proteinExistence type="predicted"/>
<dbReference type="Proteomes" id="UP000196365">
    <property type="component" value="Unassembled WGS sequence"/>
</dbReference>
<feature type="domain" description="Elp3/MiaA/NifB-like radical SAM core" evidence="1">
    <location>
        <begin position="78"/>
        <end position="248"/>
    </location>
</feature>
<dbReference type="GO" id="GO:0003824">
    <property type="term" value="F:catalytic activity"/>
    <property type="evidence" value="ECO:0007669"/>
    <property type="project" value="InterPro"/>
</dbReference>
<dbReference type="InterPro" id="IPR007549">
    <property type="entry name" value="DUF512"/>
</dbReference>
<dbReference type="SUPFAM" id="SSF50156">
    <property type="entry name" value="PDZ domain-like"/>
    <property type="match status" value="1"/>
</dbReference>
<dbReference type="EMBL" id="FUWV01000001">
    <property type="protein sequence ID" value="SJZ35740.1"/>
    <property type="molecule type" value="Genomic_DNA"/>
</dbReference>
<dbReference type="Pfam" id="PF17820">
    <property type="entry name" value="PDZ_6"/>
    <property type="match status" value="1"/>
</dbReference>
<dbReference type="InterPro" id="IPR045375">
    <property type="entry name" value="Put_radical_SAM-like_N"/>
</dbReference>
<dbReference type="Pfam" id="PF19238">
    <property type="entry name" value="Radical_SAM_2"/>
    <property type="match status" value="1"/>
</dbReference>
<dbReference type="InterPro" id="IPR006638">
    <property type="entry name" value="Elp3/MiaA/NifB-like_rSAM"/>
</dbReference>
<dbReference type="InterPro" id="IPR036034">
    <property type="entry name" value="PDZ_sf"/>
</dbReference>
<dbReference type="GO" id="GO:0051536">
    <property type="term" value="F:iron-sulfur cluster binding"/>
    <property type="evidence" value="ECO:0007669"/>
    <property type="project" value="InterPro"/>
</dbReference>
<dbReference type="SMART" id="SM00729">
    <property type="entry name" value="Elp3"/>
    <property type="match status" value="1"/>
</dbReference>
<reference evidence="2 3" key="1">
    <citation type="submission" date="2017-02" db="EMBL/GenBank/DDBJ databases">
        <authorList>
            <person name="Peterson S.W."/>
        </authorList>
    </citation>
    <scope>NUCLEOTIDE SEQUENCE [LARGE SCALE GENOMIC DNA]</scope>
    <source>
        <strain evidence="2 3">DSM 15102</strain>
    </source>
</reference>
<dbReference type="Pfam" id="PF04459">
    <property type="entry name" value="DUF512"/>
    <property type="match status" value="1"/>
</dbReference>
<accession>A0A1T4JZY5</accession>
<dbReference type="RefSeq" id="WP_087677694.1">
    <property type="nucleotide sequence ID" value="NZ_FUWV01000001.1"/>
</dbReference>
<dbReference type="InterPro" id="IPR041489">
    <property type="entry name" value="PDZ_6"/>
</dbReference>
<dbReference type="AlphaFoldDB" id="A0A1T4JZY5"/>
<organism evidence="2 3">
    <name type="scientific">Garciella nitratireducens DSM 15102</name>
    <dbReference type="NCBI Taxonomy" id="1121911"/>
    <lineage>
        <taxon>Bacteria</taxon>
        <taxon>Bacillati</taxon>
        <taxon>Bacillota</taxon>
        <taxon>Clostridia</taxon>
        <taxon>Eubacteriales</taxon>
        <taxon>Eubacteriaceae</taxon>
        <taxon>Garciella</taxon>
    </lineage>
</organism>
<evidence type="ECO:0000313" key="3">
    <source>
        <dbReference type="Proteomes" id="UP000196365"/>
    </source>
</evidence>